<proteinExistence type="inferred from homology"/>
<evidence type="ECO:0000256" key="10">
    <source>
        <dbReference type="RuleBase" id="RU366048"/>
    </source>
</evidence>
<comment type="caution">
    <text evidence="10">Lacks conserved residue(s) required for the propagation of feature annotation.</text>
</comment>
<feature type="domain" description="Band 7" evidence="11">
    <location>
        <begin position="110"/>
        <end position="166"/>
    </location>
</feature>
<accession>A0A9P0LEM4</accession>
<organism evidence="12 13">
    <name type="scientific">Acanthoscelides obtectus</name>
    <name type="common">Bean weevil</name>
    <name type="synonym">Bruchus obtectus</name>
    <dbReference type="NCBI Taxonomy" id="200917"/>
    <lineage>
        <taxon>Eukaryota</taxon>
        <taxon>Metazoa</taxon>
        <taxon>Ecdysozoa</taxon>
        <taxon>Arthropoda</taxon>
        <taxon>Hexapoda</taxon>
        <taxon>Insecta</taxon>
        <taxon>Pterygota</taxon>
        <taxon>Neoptera</taxon>
        <taxon>Endopterygota</taxon>
        <taxon>Coleoptera</taxon>
        <taxon>Polyphaga</taxon>
        <taxon>Cucujiformia</taxon>
        <taxon>Chrysomeloidea</taxon>
        <taxon>Chrysomelidae</taxon>
        <taxon>Bruchinae</taxon>
        <taxon>Bruchini</taxon>
        <taxon>Acanthoscelides</taxon>
    </lineage>
</organism>
<evidence type="ECO:0000313" key="13">
    <source>
        <dbReference type="Proteomes" id="UP001152888"/>
    </source>
</evidence>
<protein>
    <recommendedName>
        <fullName evidence="10">Prohibitin</fullName>
    </recommendedName>
</protein>
<dbReference type="InterPro" id="IPR000163">
    <property type="entry name" value="Prohibitin"/>
</dbReference>
<feature type="transmembrane region" description="Helical" evidence="10">
    <location>
        <begin position="54"/>
        <end position="82"/>
    </location>
</feature>
<evidence type="ECO:0000256" key="1">
    <source>
        <dbReference type="ARBA" id="ARBA00004141"/>
    </source>
</evidence>
<reference evidence="12" key="1">
    <citation type="submission" date="2022-03" db="EMBL/GenBank/DDBJ databases">
        <authorList>
            <person name="Sayadi A."/>
        </authorList>
    </citation>
    <scope>NUCLEOTIDE SEQUENCE</scope>
</reference>
<comment type="similarity">
    <text evidence="4 10">Belongs to the prohibitin family.</text>
</comment>
<dbReference type="EMBL" id="CAKOFQ010007189">
    <property type="protein sequence ID" value="CAH1994038.1"/>
    <property type="molecule type" value="Genomic_DNA"/>
</dbReference>
<dbReference type="Pfam" id="PF05915">
    <property type="entry name" value="TMEM_230_134"/>
    <property type="match status" value="1"/>
</dbReference>
<keyword evidence="13" id="KW-1185">Reference proteome</keyword>
<comment type="similarity">
    <text evidence="3">Belongs to the TMEM134/TMEM230 family.</text>
</comment>
<name>A0A9P0LEM4_ACAOB</name>
<dbReference type="InterPro" id="IPR001107">
    <property type="entry name" value="Band_7"/>
</dbReference>
<dbReference type="PANTHER" id="PTHR23222">
    <property type="entry name" value="PROHIBITIN"/>
    <property type="match status" value="1"/>
</dbReference>
<keyword evidence="9 10" id="KW-0472">Membrane</keyword>
<evidence type="ECO:0000256" key="4">
    <source>
        <dbReference type="ARBA" id="ARBA00009658"/>
    </source>
</evidence>
<feature type="transmembrane region" description="Helical" evidence="10">
    <location>
        <begin position="88"/>
        <end position="110"/>
    </location>
</feature>
<evidence type="ECO:0000313" key="12">
    <source>
        <dbReference type="EMBL" id="CAH1994038.1"/>
    </source>
</evidence>
<keyword evidence="8" id="KW-0496">Mitochondrion</keyword>
<gene>
    <name evidence="12" type="ORF">ACAOBT_LOCUS21887</name>
</gene>
<evidence type="ECO:0000259" key="11">
    <source>
        <dbReference type="Pfam" id="PF01145"/>
    </source>
</evidence>
<dbReference type="Gene3D" id="6.10.250.2090">
    <property type="match status" value="1"/>
</dbReference>
<dbReference type="AlphaFoldDB" id="A0A9P0LEM4"/>
<dbReference type="CDD" id="cd03401">
    <property type="entry name" value="SPFH_prohibitin"/>
    <property type="match status" value="1"/>
</dbReference>
<evidence type="ECO:0000256" key="5">
    <source>
        <dbReference type="ARBA" id="ARBA00022692"/>
    </source>
</evidence>
<comment type="caution">
    <text evidence="12">The sequence shown here is derived from an EMBL/GenBank/DDBJ whole genome shotgun (WGS) entry which is preliminary data.</text>
</comment>
<dbReference type="GO" id="GO:0007005">
    <property type="term" value="P:mitochondrion organization"/>
    <property type="evidence" value="ECO:0007669"/>
    <property type="project" value="TreeGrafter"/>
</dbReference>
<evidence type="ECO:0000256" key="2">
    <source>
        <dbReference type="ARBA" id="ARBA00004273"/>
    </source>
</evidence>
<keyword evidence="6 10" id="KW-0999">Mitochondrion inner membrane</keyword>
<evidence type="ECO:0000256" key="6">
    <source>
        <dbReference type="ARBA" id="ARBA00022792"/>
    </source>
</evidence>
<comment type="subcellular location">
    <subcellularLocation>
        <location evidence="1">Membrane</location>
        <topology evidence="1">Multi-pass membrane protein</topology>
    </subcellularLocation>
    <subcellularLocation>
        <location evidence="2 10">Mitochondrion inner membrane</location>
    </subcellularLocation>
</comment>
<keyword evidence="7 10" id="KW-1133">Transmembrane helix</keyword>
<dbReference type="Pfam" id="PF01145">
    <property type="entry name" value="Band_7"/>
    <property type="match status" value="1"/>
</dbReference>
<sequence>MSSYSISDYFDDIKASRRRGTKNSDVSYSKLPTHDQSFTDAQFQVPAQEIPWKAIILATMLLIVGTSLLVFGSMVLTGHIVLQYPDRMWPMIILGTLMFIPGAYHVSLLVRRELVERAQDFNIILDDVSITDLSFGKDYTAAVEAKQVAQQEAQRAAFVVERAKQEKQQKIVQAEGEAEAAKMLGEAIGRNPGYLKLRKIRAAQNISRTIANSQNKVYLSGNSLMLNISDKEFDDQSEKLKSGKYESIPNKGGNTVLSLSEFAAERLSPKN</sequence>
<dbReference type="GO" id="GO:0005743">
    <property type="term" value="C:mitochondrial inner membrane"/>
    <property type="evidence" value="ECO:0007669"/>
    <property type="project" value="UniProtKB-SubCell"/>
</dbReference>
<dbReference type="InterPro" id="IPR008590">
    <property type="entry name" value="TMEM_230/134"/>
</dbReference>
<dbReference type="OrthoDB" id="275637at2759"/>
<evidence type="ECO:0000256" key="7">
    <source>
        <dbReference type="ARBA" id="ARBA00022989"/>
    </source>
</evidence>
<dbReference type="Proteomes" id="UP001152888">
    <property type="component" value="Unassembled WGS sequence"/>
</dbReference>
<dbReference type="PANTHER" id="PTHR23222:SF1">
    <property type="entry name" value="PROHIBITIN-2"/>
    <property type="match status" value="1"/>
</dbReference>
<keyword evidence="5 10" id="KW-0812">Transmembrane</keyword>
<evidence type="ECO:0000256" key="3">
    <source>
        <dbReference type="ARBA" id="ARBA00007743"/>
    </source>
</evidence>
<evidence type="ECO:0000256" key="8">
    <source>
        <dbReference type="ARBA" id="ARBA00023128"/>
    </source>
</evidence>
<evidence type="ECO:0000256" key="9">
    <source>
        <dbReference type="ARBA" id="ARBA00023136"/>
    </source>
</evidence>